<feature type="region of interest" description="Disordered" evidence="1">
    <location>
        <begin position="1"/>
        <end position="45"/>
    </location>
</feature>
<sequence length="45" mass="5222">MEKKQPFPLSYESDGVMGNKQKKRSNRGKAEQNQRDFFNTTPSSE</sequence>
<name>A0A1I0SW36_9BACL</name>
<evidence type="ECO:0000313" key="3">
    <source>
        <dbReference type="Proteomes" id="UP000198650"/>
    </source>
</evidence>
<keyword evidence="3" id="KW-1185">Reference proteome</keyword>
<organism evidence="2 3">
    <name type="scientific">Parageobacillus thermantarcticus</name>
    <dbReference type="NCBI Taxonomy" id="186116"/>
    <lineage>
        <taxon>Bacteria</taxon>
        <taxon>Bacillati</taxon>
        <taxon>Bacillota</taxon>
        <taxon>Bacilli</taxon>
        <taxon>Bacillales</taxon>
        <taxon>Anoxybacillaceae</taxon>
        <taxon>Parageobacillus</taxon>
    </lineage>
</organism>
<protein>
    <submittedName>
        <fullName evidence="2">Uncharacterized protein</fullName>
    </submittedName>
</protein>
<gene>
    <name evidence="2" type="ORF">SAMN05192569_100682</name>
</gene>
<evidence type="ECO:0000313" key="2">
    <source>
        <dbReference type="EMBL" id="SFA43730.1"/>
    </source>
</evidence>
<evidence type="ECO:0000256" key="1">
    <source>
        <dbReference type="SAM" id="MobiDB-lite"/>
    </source>
</evidence>
<proteinExistence type="predicted"/>
<dbReference type="EMBL" id="FOJS01000006">
    <property type="protein sequence ID" value="SFA43730.1"/>
    <property type="molecule type" value="Genomic_DNA"/>
</dbReference>
<reference evidence="3" key="1">
    <citation type="submission" date="2016-10" db="EMBL/GenBank/DDBJ databases">
        <authorList>
            <person name="Varghese N."/>
            <person name="Submissions S."/>
        </authorList>
    </citation>
    <scope>NUCLEOTIDE SEQUENCE [LARGE SCALE GENOMIC DNA]</scope>
    <source>
        <strain evidence="3">M1</strain>
    </source>
</reference>
<dbReference type="AlphaFoldDB" id="A0A1I0SW36"/>
<dbReference type="RefSeq" id="WP_167359585.1">
    <property type="nucleotide sequence ID" value="NZ_FOJS01000006.1"/>
</dbReference>
<feature type="compositionally biased region" description="Polar residues" evidence="1">
    <location>
        <begin position="35"/>
        <end position="45"/>
    </location>
</feature>
<dbReference type="STRING" id="186116.SAMN05192569_100682"/>
<accession>A0A1I0SW36</accession>
<dbReference type="Proteomes" id="UP000198650">
    <property type="component" value="Unassembled WGS sequence"/>
</dbReference>